<dbReference type="EMBL" id="CP116942">
    <property type="protein sequence ID" value="WCO68410.1"/>
    <property type="molecule type" value="Genomic_DNA"/>
</dbReference>
<comment type="similarity">
    <text evidence="1">Belongs to the short-chain dehydrogenases/reductases (SDR) family.</text>
</comment>
<evidence type="ECO:0000256" key="1">
    <source>
        <dbReference type="ARBA" id="ARBA00006484"/>
    </source>
</evidence>
<organism evidence="3 4">
    <name type="scientific">Iamia majanohamensis</name>
    <dbReference type="NCBI Taxonomy" id="467976"/>
    <lineage>
        <taxon>Bacteria</taxon>
        <taxon>Bacillati</taxon>
        <taxon>Actinomycetota</taxon>
        <taxon>Acidimicrobiia</taxon>
        <taxon>Acidimicrobiales</taxon>
        <taxon>Iamiaceae</taxon>
        <taxon>Iamia</taxon>
    </lineage>
</organism>
<gene>
    <name evidence="3" type="ORF">PO878_06670</name>
</gene>
<keyword evidence="4" id="KW-1185">Reference proteome</keyword>
<name>A0AAF0BWZ3_9ACTN</name>
<dbReference type="InterPro" id="IPR020904">
    <property type="entry name" value="Sc_DH/Rdtase_CS"/>
</dbReference>
<dbReference type="PANTHER" id="PTHR43008:SF7">
    <property type="entry name" value="SHORT CHAIN DEHYDROGENASE_REDUCTASE (AFU_ORTHOLOGUE AFUA_2G00830)"/>
    <property type="match status" value="1"/>
</dbReference>
<dbReference type="RefSeq" id="WP_272737927.1">
    <property type="nucleotide sequence ID" value="NZ_CP116942.1"/>
</dbReference>
<dbReference type="Pfam" id="PF00106">
    <property type="entry name" value="adh_short"/>
    <property type="match status" value="1"/>
</dbReference>
<dbReference type="Proteomes" id="UP001216390">
    <property type="component" value="Chromosome"/>
</dbReference>
<protein>
    <submittedName>
        <fullName evidence="3">SDR family NAD(P)-dependent oxidoreductase</fullName>
    </submittedName>
</protein>
<dbReference type="InterPro" id="IPR002347">
    <property type="entry name" value="SDR_fam"/>
</dbReference>
<dbReference type="AlphaFoldDB" id="A0AAF0BWZ3"/>
<dbReference type="GO" id="GO:0050664">
    <property type="term" value="F:oxidoreductase activity, acting on NAD(P)H, oxygen as acceptor"/>
    <property type="evidence" value="ECO:0007669"/>
    <property type="project" value="TreeGrafter"/>
</dbReference>
<reference evidence="3" key="1">
    <citation type="submission" date="2023-01" db="EMBL/GenBank/DDBJ databases">
        <title>The diversity of Class Acidimicrobiia in South China Sea sediment environments and the proposal of Iamia marina sp. nov., a novel species of the genus Iamia.</title>
        <authorList>
            <person name="He Y."/>
            <person name="Tian X."/>
        </authorList>
    </citation>
    <scope>NUCLEOTIDE SEQUENCE</scope>
    <source>
        <strain evidence="3">DSM 19957</strain>
    </source>
</reference>
<sequence>MTLDGTTCIITGAARGIGFALADRFLAEGATGVAIADLDPADCADAAARLAERHGDRVLDHAADVSDQAEVEALVARTEERFGPVGLFAANAGVGTAMGLDADDVAWDRTWRVNVMAHVVAARVVVPAMVERGGGTFLTTASAAGLLSQIGDAAYSVTKHGAVAFAEWLSITYGDQGLRVHCLCPQGVNTDMIRGGADTSAVSTVALQGVIEPEEVAQAVVAAMDEGHFLVLPHPEVATYAQRRAGDPDRWLKGMRKLQALVLGGMAGG</sequence>
<dbReference type="PRINTS" id="PR00081">
    <property type="entry name" value="GDHRDH"/>
</dbReference>
<dbReference type="CDD" id="cd05233">
    <property type="entry name" value="SDR_c"/>
    <property type="match status" value="1"/>
</dbReference>
<keyword evidence="2" id="KW-0560">Oxidoreductase</keyword>
<proteinExistence type="inferred from homology"/>
<evidence type="ECO:0000313" key="3">
    <source>
        <dbReference type="EMBL" id="WCO68410.1"/>
    </source>
</evidence>
<dbReference type="PANTHER" id="PTHR43008">
    <property type="entry name" value="BENZIL REDUCTASE"/>
    <property type="match status" value="1"/>
</dbReference>
<dbReference type="SUPFAM" id="SSF51735">
    <property type="entry name" value="NAD(P)-binding Rossmann-fold domains"/>
    <property type="match status" value="1"/>
</dbReference>
<dbReference type="KEGG" id="ima:PO878_06670"/>
<evidence type="ECO:0000313" key="4">
    <source>
        <dbReference type="Proteomes" id="UP001216390"/>
    </source>
</evidence>
<dbReference type="InterPro" id="IPR036291">
    <property type="entry name" value="NAD(P)-bd_dom_sf"/>
</dbReference>
<accession>A0AAF0BWZ3</accession>
<evidence type="ECO:0000256" key="2">
    <source>
        <dbReference type="ARBA" id="ARBA00023002"/>
    </source>
</evidence>
<dbReference type="Gene3D" id="3.40.50.720">
    <property type="entry name" value="NAD(P)-binding Rossmann-like Domain"/>
    <property type="match status" value="1"/>
</dbReference>
<dbReference type="PROSITE" id="PS00061">
    <property type="entry name" value="ADH_SHORT"/>
    <property type="match status" value="1"/>
</dbReference>